<sequence>MALSDIKHYLPVALTTTTPGSPASTVPSCYSPVMATACDSLMNAQKGQPDTVTFDDGVDIRQSKIWRTSRSDGAYLFDLSALRGTDQQYLQSIAKQYPHQYGILIKRNCPGACYAEVYVDTADHPNILTEGIVLFQSNFKKLRILPNTPLRDDQKVVCLSLRDLPFYKPPVLLEGLLESLGSFGTVLDVGVLRDPFSRAYMGTGYAILSLPKANKSSVLPLTHNISWKNGRDGFYATWTNIPTRCPNCHDVGHKK</sequence>
<dbReference type="EMBL" id="LT553140">
    <property type="protein sequence ID" value="SAM00142.1"/>
    <property type="molecule type" value="Genomic_DNA"/>
</dbReference>
<gene>
    <name evidence="1" type="primary">ABSGL_05817.1 scaffold 7482</name>
</gene>
<dbReference type="InParanoid" id="A0A163JL93"/>
<evidence type="ECO:0000313" key="1">
    <source>
        <dbReference type="EMBL" id="SAM00142.1"/>
    </source>
</evidence>
<dbReference type="OMA" id="LTHNISW"/>
<keyword evidence="2" id="KW-1185">Reference proteome</keyword>
<dbReference type="Proteomes" id="UP000078561">
    <property type="component" value="Unassembled WGS sequence"/>
</dbReference>
<accession>A0A163JL93</accession>
<reference evidence="1" key="1">
    <citation type="submission" date="2016-04" db="EMBL/GenBank/DDBJ databases">
        <authorList>
            <person name="Evans L.H."/>
            <person name="Alamgir A."/>
            <person name="Owens N."/>
            <person name="Weber N.D."/>
            <person name="Virtaneva K."/>
            <person name="Barbian K."/>
            <person name="Babar A."/>
            <person name="Rosenke K."/>
        </authorList>
    </citation>
    <scope>NUCLEOTIDE SEQUENCE [LARGE SCALE GENOMIC DNA]</scope>
    <source>
        <strain evidence="1">CBS 101.48</strain>
    </source>
</reference>
<organism evidence="1">
    <name type="scientific">Absidia glauca</name>
    <name type="common">Pin mould</name>
    <dbReference type="NCBI Taxonomy" id="4829"/>
    <lineage>
        <taxon>Eukaryota</taxon>
        <taxon>Fungi</taxon>
        <taxon>Fungi incertae sedis</taxon>
        <taxon>Mucoromycota</taxon>
        <taxon>Mucoromycotina</taxon>
        <taxon>Mucoromycetes</taxon>
        <taxon>Mucorales</taxon>
        <taxon>Cunninghamellaceae</taxon>
        <taxon>Absidia</taxon>
    </lineage>
</organism>
<proteinExistence type="predicted"/>
<dbReference type="OrthoDB" id="2264205at2759"/>
<evidence type="ECO:0000313" key="2">
    <source>
        <dbReference type="Proteomes" id="UP000078561"/>
    </source>
</evidence>
<protein>
    <submittedName>
        <fullName evidence="1">Uncharacterized protein</fullName>
    </submittedName>
</protein>
<dbReference type="AlphaFoldDB" id="A0A163JL93"/>
<name>A0A163JL93_ABSGL</name>